<evidence type="ECO:0000313" key="1">
    <source>
        <dbReference type="EMBL" id="KAK1745857.1"/>
    </source>
</evidence>
<sequence length="202" mass="23383">MKTTKSQKKQVRFSNRSLMSVVDNLSLNKELASKLWYSQEETDLFKAWLSHQVREVRTQLGDHSALIDEDAVTINAAAILGLEKYLSPELTVEYKDRRLALQRAVLAEHRWHRALQIPHSSRLAMISSRNSRWARERARAAALFLEQDVMQDFREMNLPATTPRRCSMPPLNEADATEEGHKGHPYQRRWSTASWSSIRNNV</sequence>
<gene>
    <name evidence="1" type="ORF">QTG54_003781</name>
</gene>
<accession>A0AAD9DG29</accession>
<dbReference type="AlphaFoldDB" id="A0AAD9DG29"/>
<proteinExistence type="predicted"/>
<organism evidence="1 2">
    <name type="scientific">Skeletonema marinoi</name>
    <dbReference type="NCBI Taxonomy" id="267567"/>
    <lineage>
        <taxon>Eukaryota</taxon>
        <taxon>Sar</taxon>
        <taxon>Stramenopiles</taxon>
        <taxon>Ochrophyta</taxon>
        <taxon>Bacillariophyta</taxon>
        <taxon>Coscinodiscophyceae</taxon>
        <taxon>Thalassiosirophycidae</taxon>
        <taxon>Thalassiosirales</taxon>
        <taxon>Skeletonemataceae</taxon>
        <taxon>Skeletonema</taxon>
        <taxon>Skeletonema marinoi-dohrnii complex</taxon>
    </lineage>
</organism>
<reference evidence="1" key="1">
    <citation type="submission" date="2023-06" db="EMBL/GenBank/DDBJ databases">
        <title>Survivors Of The Sea: Transcriptome response of Skeletonema marinoi to long-term dormancy.</title>
        <authorList>
            <person name="Pinder M.I.M."/>
            <person name="Kourtchenko O."/>
            <person name="Robertson E.K."/>
            <person name="Larsson T."/>
            <person name="Maumus F."/>
            <person name="Osuna-Cruz C.M."/>
            <person name="Vancaester E."/>
            <person name="Stenow R."/>
            <person name="Vandepoele K."/>
            <person name="Ploug H."/>
            <person name="Bruchert V."/>
            <person name="Godhe A."/>
            <person name="Topel M."/>
        </authorList>
    </citation>
    <scope>NUCLEOTIDE SEQUENCE</scope>
    <source>
        <strain evidence="1">R05AC</strain>
    </source>
</reference>
<name>A0AAD9DG29_9STRA</name>
<keyword evidence="2" id="KW-1185">Reference proteome</keyword>
<comment type="caution">
    <text evidence="1">The sequence shown here is derived from an EMBL/GenBank/DDBJ whole genome shotgun (WGS) entry which is preliminary data.</text>
</comment>
<evidence type="ECO:0000313" key="2">
    <source>
        <dbReference type="Proteomes" id="UP001224775"/>
    </source>
</evidence>
<dbReference type="Proteomes" id="UP001224775">
    <property type="component" value="Unassembled WGS sequence"/>
</dbReference>
<dbReference type="EMBL" id="JATAAI010000005">
    <property type="protein sequence ID" value="KAK1745857.1"/>
    <property type="molecule type" value="Genomic_DNA"/>
</dbReference>
<protein>
    <submittedName>
        <fullName evidence="1">Uncharacterized protein</fullName>
    </submittedName>
</protein>